<dbReference type="RefSeq" id="WP_083395416.1">
    <property type="nucleotide sequence ID" value="NZ_FNSV01000002.1"/>
</dbReference>
<keyword evidence="1" id="KW-0472">Membrane</keyword>
<dbReference type="InterPro" id="IPR033458">
    <property type="entry name" value="DUF5134"/>
</dbReference>
<name>A0A1H4ICE5_9NOCA</name>
<reference evidence="3" key="1">
    <citation type="submission" date="2016-10" db="EMBL/GenBank/DDBJ databases">
        <authorList>
            <person name="Varghese N."/>
            <person name="Submissions S."/>
        </authorList>
    </citation>
    <scope>NUCLEOTIDE SEQUENCE [LARGE SCALE GENOMIC DNA]</scope>
    <source>
        <strain evidence="3">DSM 44498</strain>
    </source>
</reference>
<keyword evidence="3" id="KW-1185">Reference proteome</keyword>
<dbReference type="AlphaFoldDB" id="A0A1H4ICE5"/>
<proteinExistence type="predicted"/>
<dbReference type="Proteomes" id="UP000183561">
    <property type="component" value="Unassembled WGS sequence"/>
</dbReference>
<feature type="transmembrane region" description="Helical" evidence="1">
    <location>
        <begin position="80"/>
        <end position="102"/>
    </location>
</feature>
<dbReference type="Pfam" id="PF17197">
    <property type="entry name" value="DUF5134"/>
    <property type="match status" value="1"/>
</dbReference>
<dbReference type="OrthoDB" id="4482275at2"/>
<feature type="transmembrane region" description="Helical" evidence="1">
    <location>
        <begin position="32"/>
        <end position="48"/>
    </location>
</feature>
<sequence length="181" mass="19066">MHDLPLIHALGIIGIVGAALPLFRERGRRRRAWVAHLAMVVVMAAMFIPGGMTGWVSVGTGCLLIALAMWVTADAADRAAALPCAADLAAMALILLFVSPALTYSDGAPRSDGYQVPLHAHQMLGGPPMIFTTWLGLLVLACWATIALYPLLSQRGPIGRQTKITVASGILMITGMVPMAA</sequence>
<evidence type="ECO:0000256" key="1">
    <source>
        <dbReference type="SAM" id="Phobius"/>
    </source>
</evidence>
<organism evidence="2 3">
    <name type="scientific">Rhodococcus koreensis</name>
    <dbReference type="NCBI Taxonomy" id="99653"/>
    <lineage>
        <taxon>Bacteria</taxon>
        <taxon>Bacillati</taxon>
        <taxon>Actinomycetota</taxon>
        <taxon>Actinomycetes</taxon>
        <taxon>Mycobacteriales</taxon>
        <taxon>Nocardiaceae</taxon>
        <taxon>Rhodococcus</taxon>
    </lineage>
</organism>
<keyword evidence="1" id="KW-1133">Transmembrane helix</keyword>
<feature type="transmembrane region" description="Helical" evidence="1">
    <location>
        <begin position="54"/>
        <end position="73"/>
    </location>
</feature>
<dbReference type="EMBL" id="FNSV01000002">
    <property type="protein sequence ID" value="SEB31366.1"/>
    <property type="molecule type" value="Genomic_DNA"/>
</dbReference>
<feature type="transmembrane region" description="Helical" evidence="1">
    <location>
        <begin position="6"/>
        <end position="23"/>
    </location>
</feature>
<accession>A0A1H4ICE5</accession>
<gene>
    <name evidence="2" type="ORF">SAMN04490239_0345</name>
</gene>
<evidence type="ECO:0000313" key="3">
    <source>
        <dbReference type="Proteomes" id="UP000183561"/>
    </source>
</evidence>
<feature type="transmembrane region" description="Helical" evidence="1">
    <location>
        <begin position="131"/>
        <end position="152"/>
    </location>
</feature>
<evidence type="ECO:0008006" key="4">
    <source>
        <dbReference type="Google" id="ProtNLM"/>
    </source>
</evidence>
<protein>
    <recommendedName>
        <fullName evidence="4">DUF5134 domain-containing protein</fullName>
    </recommendedName>
</protein>
<keyword evidence="1" id="KW-0812">Transmembrane</keyword>
<evidence type="ECO:0000313" key="2">
    <source>
        <dbReference type="EMBL" id="SEB31366.1"/>
    </source>
</evidence>